<dbReference type="Gene3D" id="2.170.270.10">
    <property type="entry name" value="SET domain"/>
    <property type="match status" value="1"/>
</dbReference>
<evidence type="ECO:0000313" key="3">
    <source>
        <dbReference type="Proteomes" id="UP001627154"/>
    </source>
</evidence>
<dbReference type="InterPro" id="IPR001214">
    <property type="entry name" value="SET_dom"/>
</dbReference>
<dbReference type="PANTHER" id="PTHR12977">
    <property type="entry name" value="SUPPRESSOR OF VARIEGATION 4-20-RELATED"/>
    <property type="match status" value="1"/>
</dbReference>
<reference evidence="2 3" key="1">
    <citation type="journal article" date="2024" name="bioRxiv">
        <title>A reference genome for Trichogramma kaykai: A tiny desert-dwelling parasitoid wasp with competing sex-ratio distorters.</title>
        <authorList>
            <person name="Culotta J."/>
            <person name="Lindsey A.R."/>
        </authorList>
    </citation>
    <scope>NUCLEOTIDE SEQUENCE [LARGE SCALE GENOMIC DNA]</scope>
    <source>
        <strain evidence="2 3">KSX58</strain>
    </source>
</reference>
<dbReference type="CDD" id="cd10524">
    <property type="entry name" value="SET_Suv4-20-like"/>
    <property type="match status" value="1"/>
</dbReference>
<gene>
    <name evidence="2" type="ORF">TKK_014291</name>
</gene>
<dbReference type="SMART" id="SM00317">
    <property type="entry name" value="SET"/>
    <property type="match status" value="1"/>
</dbReference>
<dbReference type="GO" id="GO:0008170">
    <property type="term" value="F:N-methyltransferase activity"/>
    <property type="evidence" value="ECO:0007669"/>
    <property type="project" value="UniProtKB-ARBA"/>
</dbReference>
<dbReference type="GO" id="GO:0008276">
    <property type="term" value="F:protein methyltransferase activity"/>
    <property type="evidence" value="ECO:0007669"/>
    <property type="project" value="UniProtKB-ARBA"/>
</dbReference>
<dbReference type="Proteomes" id="UP001627154">
    <property type="component" value="Unassembled WGS sequence"/>
</dbReference>
<evidence type="ECO:0000259" key="1">
    <source>
        <dbReference type="PROSITE" id="PS50280"/>
    </source>
</evidence>
<comment type="caution">
    <text evidence="2">The sequence shown here is derived from an EMBL/GenBank/DDBJ whole genome shotgun (WGS) entry which is preliminary data.</text>
</comment>
<dbReference type="PANTHER" id="PTHR12977:SF4">
    <property type="entry name" value="HISTONE-LYSINE N-METHYLTRANSFERASE KMT5B"/>
    <property type="match status" value="1"/>
</dbReference>
<dbReference type="Pfam" id="PF00856">
    <property type="entry name" value="SET"/>
    <property type="match status" value="1"/>
</dbReference>
<keyword evidence="3" id="KW-1185">Reference proteome</keyword>
<feature type="domain" description="SET" evidence="1">
    <location>
        <begin position="101"/>
        <end position="216"/>
    </location>
</feature>
<dbReference type="PROSITE" id="PS50280">
    <property type="entry name" value="SET"/>
    <property type="match status" value="1"/>
</dbReference>
<dbReference type="EMBL" id="JBJJXI010000114">
    <property type="protein sequence ID" value="KAL3390821.1"/>
    <property type="molecule type" value="Genomic_DNA"/>
</dbReference>
<evidence type="ECO:0000313" key="2">
    <source>
        <dbReference type="EMBL" id="KAL3390821.1"/>
    </source>
</evidence>
<name>A0ABD2WE82_9HYME</name>
<dbReference type="InterPro" id="IPR046341">
    <property type="entry name" value="SET_dom_sf"/>
</dbReference>
<sequence length="721" mass="82842">MNYLTLCNLDDLTKVLLIEPSGDFFLRKMNPNRHFSFNATIKRMAKEIHKQFMVDKNQKDALDKLMKVVEDYKLTFHYSLNNPRTIKYYFQLHLKLIDPNSLVEIVKCTRFSGDNYNGVAIFAKKSIKKDTVLKYVFGVFKELTEQQEADLSESKQDFSIIYSTRSKKNNILLGPISYVNHDCKPNCKYKDNAFTTIHLQAIRNINEGEELLVSYGENYFGTNNQECQCKTCKNSYIVSTSLAKKRLKIDEVKPDFHGFDTNDHSSQIKKPTYNILNKQLCGTSINEVQTFNNLGQFGDLMTAGVSNKLHGLEQDSTKTGDLFAENNQQEDEILKINDLNDHGFENATNVSQSDCKDIIDQHKQSCDSLINEARTLRTSEPDFYGFDTNDHSSQNEKLAYNILNKLIQLCDTSINEVQTFNNLGQFGDVMTAGVSKKLHGLEQDSTKTGDLFAEKNQQADEIIKVNDLNEDEFMNATNVSQSNNKDIIDQHKISCDSPINEARTLRTLELDFYGFDTNDHSSQNEKLAYNILNKLIQLCDTSINEVQTFNNLEKCGNLMTDRVGKKLHGNPKINDLEPNVNQDIAIVTKEKMNGMDNDKFKRMIEIMNTPWGGYCTLCSKVKKKLSTHLLSKKHEKTKEMKKIRKTQNGSTDRRKLFYQMRLEGLKAFNDKYGERIPVRHRSTAKLPKKDKKTCKNCGNWFSITRLNAHENKCTMKIMKKK</sequence>
<organism evidence="2 3">
    <name type="scientific">Trichogramma kaykai</name>
    <dbReference type="NCBI Taxonomy" id="54128"/>
    <lineage>
        <taxon>Eukaryota</taxon>
        <taxon>Metazoa</taxon>
        <taxon>Ecdysozoa</taxon>
        <taxon>Arthropoda</taxon>
        <taxon>Hexapoda</taxon>
        <taxon>Insecta</taxon>
        <taxon>Pterygota</taxon>
        <taxon>Neoptera</taxon>
        <taxon>Endopterygota</taxon>
        <taxon>Hymenoptera</taxon>
        <taxon>Apocrita</taxon>
        <taxon>Proctotrupomorpha</taxon>
        <taxon>Chalcidoidea</taxon>
        <taxon>Trichogrammatidae</taxon>
        <taxon>Trichogramma</taxon>
    </lineage>
</organism>
<dbReference type="GO" id="GO:0008757">
    <property type="term" value="F:S-adenosylmethionine-dependent methyltransferase activity"/>
    <property type="evidence" value="ECO:0007669"/>
    <property type="project" value="UniProtKB-ARBA"/>
</dbReference>
<protein>
    <recommendedName>
        <fullName evidence="1">SET domain-containing protein</fullName>
    </recommendedName>
</protein>
<accession>A0ABD2WE82</accession>
<dbReference type="InterPro" id="IPR039977">
    <property type="entry name" value="Suv4-20/Set9"/>
</dbReference>
<dbReference type="SUPFAM" id="SSF82199">
    <property type="entry name" value="SET domain"/>
    <property type="match status" value="1"/>
</dbReference>
<proteinExistence type="predicted"/>
<dbReference type="AlphaFoldDB" id="A0ABD2WE82"/>